<accession>B3M2A2</accession>
<dbReference type="OMA" id="TPVSWNP"/>
<dbReference type="PANTHER" id="PTHR11759">
    <property type="entry name" value="40S RIBOSOMAL PROTEIN S14/30S RIBOSOMAL PROTEIN S11"/>
    <property type="match status" value="1"/>
</dbReference>
<keyword evidence="5" id="KW-1185">Reference proteome</keyword>
<protein>
    <recommendedName>
        <fullName evidence="6">Ribosomal protein S11</fullName>
    </recommendedName>
</protein>
<dbReference type="Proteomes" id="UP000007801">
    <property type="component" value="Unassembled WGS sequence"/>
</dbReference>
<keyword evidence="2" id="KW-0689">Ribosomal protein</keyword>
<evidence type="ECO:0000256" key="3">
    <source>
        <dbReference type="ARBA" id="ARBA00023274"/>
    </source>
</evidence>
<dbReference type="FunFam" id="3.30.420.80:FF:000013">
    <property type="entry name" value="Mitochondrial ribosomal protein S11"/>
    <property type="match status" value="1"/>
</dbReference>
<dbReference type="GeneID" id="6499872"/>
<dbReference type="HOGENOM" id="CLU_072439_1_1_1"/>
<dbReference type="Pfam" id="PF00411">
    <property type="entry name" value="Ribosomal_S11"/>
    <property type="match status" value="1"/>
</dbReference>
<dbReference type="AlphaFoldDB" id="B3M2A2"/>
<comment type="similarity">
    <text evidence="1">Belongs to the universal ribosomal protein uS11 family.</text>
</comment>
<dbReference type="EMBL" id="CH902617">
    <property type="protein sequence ID" value="EDV42293.1"/>
    <property type="molecule type" value="Genomic_DNA"/>
</dbReference>
<name>B3M2A2_DROAN</name>
<dbReference type="SUPFAM" id="SSF53137">
    <property type="entry name" value="Translational machinery components"/>
    <property type="match status" value="1"/>
</dbReference>
<dbReference type="FunCoup" id="B3M2A2">
    <property type="interactions" value="441"/>
</dbReference>
<dbReference type="GO" id="GO:0005840">
    <property type="term" value="C:ribosome"/>
    <property type="evidence" value="ECO:0007669"/>
    <property type="project" value="UniProtKB-KW"/>
</dbReference>
<dbReference type="eggNOG" id="KOG0408">
    <property type="taxonomic scope" value="Eukaryota"/>
</dbReference>
<dbReference type="HAMAP" id="MF_01310">
    <property type="entry name" value="Ribosomal_uS11"/>
    <property type="match status" value="1"/>
</dbReference>
<sequence>MSLKTALLGALRHVQRIVPIQASSIHTGACLRKAEDRKEMRASLPAKDEGTIGEKVVDIDTLINRKAQFFPDASTATQLFNGIPFNELPICNIRVSSNNTIISVTDYKGVLRLIRSCGIEGFKNTRKGTNIAAQATAVSISAKAVELGWKTVRVKVRGLGPGRMSAIKGLQMGGLNIVSITDNTPVSFNPPRPRKQRSL</sequence>
<evidence type="ECO:0008006" key="6">
    <source>
        <dbReference type="Google" id="ProtNLM"/>
    </source>
</evidence>
<dbReference type="GO" id="GO:0006412">
    <property type="term" value="P:translation"/>
    <property type="evidence" value="ECO:0007669"/>
    <property type="project" value="InterPro"/>
</dbReference>
<dbReference type="PhylomeDB" id="B3M2A2"/>
<evidence type="ECO:0000313" key="5">
    <source>
        <dbReference type="Proteomes" id="UP000007801"/>
    </source>
</evidence>
<evidence type="ECO:0000256" key="1">
    <source>
        <dbReference type="ARBA" id="ARBA00006194"/>
    </source>
</evidence>
<dbReference type="GO" id="GO:1990904">
    <property type="term" value="C:ribonucleoprotein complex"/>
    <property type="evidence" value="ECO:0007669"/>
    <property type="project" value="UniProtKB-KW"/>
</dbReference>
<proteinExistence type="inferred from homology"/>
<dbReference type="CTD" id="64963"/>
<gene>
    <name evidence="4" type="primary">Dana\GF17084</name>
    <name evidence="4" type="synonym">dana_GLEANR_18351</name>
    <name evidence="4" type="ORF">GF17084</name>
</gene>
<dbReference type="OrthoDB" id="1654884at2759"/>
<evidence type="ECO:0000256" key="2">
    <source>
        <dbReference type="ARBA" id="ARBA00022980"/>
    </source>
</evidence>
<keyword evidence="3" id="KW-0687">Ribonucleoprotein</keyword>
<evidence type="ECO:0000313" key="4">
    <source>
        <dbReference type="EMBL" id="EDV42293.1"/>
    </source>
</evidence>
<reference evidence="4 5" key="1">
    <citation type="journal article" date="2007" name="Nature">
        <title>Evolution of genes and genomes on the Drosophila phylogeny.</title>
        <authorList>
            <consortium name="Drosophila 12 Genomes Consortium"/>
            <person name="Clark A.G."/>
            <person name="Eisen M.B."/>
            <person name="Smith D.R."/>
            <person name="Bergman C.M."/>
            <person name="Oliver B."/>
            <person name="Markow T.A."/>
            <person name="Kaufman T.C."/>
            <person name="Kellis M."/>
            <person name="Gelbart W."/>
            <person name="Iyer V.N."/>
            <person name="Pollard D.A."/>
            <person name="Sackton T.B."/>
            <person name="Larracuente A.M."/>
            <person name="Singh N.D."/>
            <person name="Abad J.P."/>
            <person name="Abt D.N."/>
            <person name="Adryan B."/>
            <person name="Aguade M."/>
            <person name="Akashi H."/>
            <person name="Anderson W.W."/>
            <person name="Aquadro C.F."/>
            <person name="Ardell D.H."/>
            <person name="Arguello R."/>
            <person name="Artieri C.G."/>
            <person name="Barbash D.A."/>
            <person name="Barker D."/>
            <person name="Barsanti P."/>
            <person name="Batterham P."/>
            <person name="Batzoglou S."/>
            <person name="Begun D."/>
            <person name="Bhutkar A."/>
            <person name="Blanco E."/>
            <person name="Bosak S.A."/>
            <person name="Bradley R.K."/>
            <person name="Brand A.D."/>
            <person name="Brent M.R."/>
            <person name="Brooks A.N."/>
            <person name="Brown R.H."/>
            <person name="Butlin R.K."/>
            <person name="Caggese C."/>
            <person name="Calvi B.R."/>
            <person name="Bernardo de Carvalho A."/>
            <person name="Caspi A."/>
            <person name="Castrezana S."/>
            <person name="Celniker S.E."/>
            <person name="Chang J.L."/>
            <person name="Chapple C."/>
            <person name="Chatterji S."/>
            <person name="Chinwalla A."/>
            <person name="Civetta A."/>
            <person name="Clifton S.W."/>
            <person name="Comeron J.M."/>
            <person name="Costello J.C."/>
            <person name="Coyne J.A."/>
            <person name="Daub J."/>
            <person name="David R.G."/>
            <person name="Delcher A.L."/>
            <person name="Delehaunty K."/>
            <person name="Do C.B."/>
            <person name="Ebling H."/>
            <person name="Edwards K."/>
            <person name="Eickbush T."/>
            <person name="Evans J.D."/>
            <person name="Filipski A."/>
            <person name="Findeiss S."/>
            <person name="Freyhult E."/>
            <person name="Fulton L."/>
            <person name="Fulton R."/>
            <person name="Garcia A.C."/>
            <person name="Gardiner A."/>
            <person name="Garfield D.A."/>
            <person name="Garvin B.E."/>
            <person name="Gibson G."/>
            <person name="Gilbert D."/>
            <person name="Gnerre S."/>
            <person name="Godfrey J."/>
            <person name="Good R."/>
            <person name="Gotea V."/>
            <person name="Gravely B."/>
            <person name="Greenberg A.J."/>
            <person name="Griffiths-Jones S."/>
            <person name="Gross S."/>
            <person name="Guigo R."/>
            <person name="Gustafson E.A."/>
            <person name="Haerty W."/>
            <person name="Hahn M.W."/>
            <person name="Halligan D.L."/>
            <person name="Halpern A.L."/>
            <person name="Halter G.M."/>
            <person name="Han M.V."/>
            <person name="Heger A."/>
            <person name="Hillier L."/>
            <person name="Hinrichs A.S."/>
            <person name="Holmes I."/>
            <person name="Hoskins R.A."/>
            <person name="Hubisz M.J."/>
            <person name="Hultmark D."/>
            <person name="Huntley M.A."/>
            <person name="Jaffe D.B."/>
            <person name="Jagadeeshan S."/>
            <person name="Jeck W.R."/>
            <person name="Johnson J."/>
            <person name="Jones C.D."/>
            <person name="Jordan W.C."/>
            <person name="Karpen G.H."/>
            <person name="Kataoka E."/>
            <person name="Keightley P.D."/>
            <person name="Kheradpour P."/>
            <person name="Kirkness E.F."/>
            <person name="Koerich L.B."/>
            <person name="Kristiansen K."/>
            <person name="Kudrna D."/>
            <person name="Kulathinal R.J."/>
            <person name="Kumar S."/>
            <person name="Kwok R."/>
            <person name="Lander E."/>
            <person name="Langley C.H."/>
            <person name="Lapoint R."/>
            <person name="Lazzaro B.P."/>
            <person name="Lee S.J."/>
            <person name="Levesque L."/>
            <person name="Li R."/>
            <person name="Lin C.F."/>
            <person name="Lin M.F."/>
            <person name="Lindblad-Toh K."/>
            <person name="Llopart A."/>
            <person name="Long M."/>
            <person name="Low L."/>
            <person name="Lozovsky E."/>
            <person name="Lu J."/>
            <person name="Luo M."/>
            <person name="Machado C.A."/>
            <person name="Makalowski W."/>
            <person name="Marzo M."/>
            <person name="Matsuda M."/>
            <person name="Matzkin L."/>
            <person name="McAllister B."/>
            <person name="McBride C.S."/>
            <person name="McKernan B."/>
            <person name="McKernan K."/>
            <person name="Mendez-Lago M."/>
            <person name="Minx P."/>
            <person name="Mollenhauer M.U."/>
            <person name="Montooth K."/>
            <person name="Mount S.M."/>
            <person name="Mu X."/>
            <person name="Myers E."/>
            <person name="Negre B."/>
            <person name="Newfeld S."/>
            <person name="Nielsen R."/>
            <person name="Noor M.A."/>
            <person name="O'Grady P."/>
            <person name="Pachter L."/>
            <person name="Papaceit M."/>
            <person name="Parisi M.J."/>
            <person name="Parisi M."/>
            <person name="Parts L."/>
            <person name="Pedersen J.S."/>
            <person name="Pesole G."/>
            <person name="Phillippy A.M."/>
            <person name="Ponting C.P."/>
            <person name="Pop M."/>
            <person name="Porcelli D."/>
            <person name="Powell J.R."/>
            <person name="Prohaska S."/>
            <person name="Pruitt K."/>
            <person name="Puig M."/>
            <person name="Quesneville H."/>
            <person name="Ram K.R."/>
            <person name="Rand D."/>
            <person name="Rasmussen M.D."/>
            <person name="Reed L.K."/>
            <person name="Reenan R."/>
            <person name="Reily A."/>
            <person name="Remington K.A."/>
            <person name="Rieger T.T."/>
            <person name="Ritchie M.G."/>
            <person name="Robin C."/>
            <person name="Rogers Y.H."/>
            <person name="Rohde C."/>
            <person name="Rozas J."/>
            <person name="Rubenfield M.J."/>
            <person name="Ruiz A."/>
            <person name="Russo S."/>
            <person name="Salzberg S.L."/>
            <person name="Sanchez-Gracia A."/>
            <person name="Saranga D.J."/>
            <person name="Sato H."/>
            <person name="Schaeffer S.W."/>
            <person name="Schatz M.C."/>
            <person name="Schlenke T."/>
            <person name="Schwartz R."/>
            <person name="Segarra C."/>
            <person name="Singh R.S."/>
            <person name="Sirot L."/>
            <person name="Sirota M."/>
            <person name="Sisneros N.B."/>
            <person name="Smith C.D."/>
            <person name="Smith T.F."/>
            <person name="Spieth J."/>
            <person name="Stage D.E."/>
            <person name="Stark A."/>
            <person name="Stephan W."/>
            <person name="Strausberg R.L."/>
            <person name="Strempel S."/>
            <person name="Sturgill D."/>
            <person name="Sutton G."/>
            <person name="Sutton G.G."/>
            <person name="Tao W."/>
            <person name="Teichmann S."/>
            <person name="Tobari Y.N."/>
            <person name="Tomimura Y."/>
            <person name="Tsolas J.M."/>
            <person name="Valente V.L."/>
            <person name="Venter E."/>
            <person name="Venter J.C."/>
            <person name="Vicario S."/>
            <person name="Vieira F.G."/>
            <person name="Vilella A.J."/>
            <person name="Villasante A."/>
            <person name="Walenz B."/>
            <person name="Wang J."/>
            <person name="Wasserman M."/>
            <person name="Watts T."/>
            <person name="Wilson D."/>
            <person name="Wilson R.K."/>
            <person name="Wing R.A."/>
            <person name="Wolfner M.F."/>
            <person name="Wong A."/>
            <person name="Wong G.K."/>
            <person name="Wu C.I."/>
            <person name="Wu G."/>
            <person name="Yamamoto D."/>
            <person name="Yang H.P."/>
            <person name="Yang S.P."/>
            <person name="Yorke J.A."/>
            <person name="Yoshida K."/>
            <person name="Zdobnov E."/>
            <person name="Zhang P."/>
            <person name="Zhang Y."/>
            <person name="Zimin A.V."/>
            <person name="Baldwin J."/>
            <person name="Abdouelleil A."/>
            <person name="Abdulkadir J."/>
            <person name="Abebe A."/>
            <person name="Abera B."/>
            <person name="Abreu J."/>
            <person name="Acer S.C."/>
            <person name="Aftuck L."/>
            <person name="Alexander A."/>
            <person name="An P."/>
            <person name="Anderson E."/>
            <person name="Anderson S."/>
            <person name="Arachi H."/>
            <person name="Azer M."/>
            <person name="Bachantsang P."/>
            <person name="Barry A."/>
            <person name="Bayul T."/>
            <person name="Berlin A."/>
            <person name="Bessette D."/>
            <person name="Bloom T."/>
            <person name="Blye J."/>
            <person name="Boguslavskiy L."/>
            <person name="Bonnet C."/>
            <person name="Boukhgalter B."/>
            <person name="Bourzgui I."/>
            <person name="Brown A."/>
            <person name="Cahill P."/>
            <person name="Channer S."/>
            <person name="Cheshatsang Y."/>
            <person name="Chuda L."/>
            <person name="Citroen M."/>
            <person name="Collymore A."/>
            <person name="Cooke P."/>
            <person name="Costello M."/>
            <person name="D'Aco K."/>
            <person name="Daza R."/>
            <person name="De Haan G."/>
            <person name="DeGray S."/>
            <person name="DeMaso C."/>
            <person name="Dhargay N."/>
            <person name="Dooley K."/>
            <person name="Dooley E."/>
            <person name="Doricent M."/>
            <person name="Dorje P."/>
            <person name="Dorjee K."/>
            <person name="Dupes A."/>
            <person name="Elong R."/>
            <person name="Falk J."/>
            <person name="Farina A."/>
            <person name="Faro S."/>
            <person name="Ferguson D."/>
            <person name="Fisher S."/>
            <person name="Foley C.D."/>
            <person name="Franke A."/>
            <person name="Friedrich D."/>
            <person name="Gadbois L."/>
            <person name="Gearin G."/>
            <person name="Gearin C.R."/>
            <person name="Giannoukos G."/>
            <person name="Goode T."/>
            <person name="Graham J."/>
            <person name="Grandbois E."/>
            <person name="Grewal S."/>
            <person name="Gyaltsen K."/>
            <person name="Hafez N."/>
            <person name="Hagos B."/>
            <person name="Hall J."/>
            <person name="Henson C."/>
            <person name="Hollinger A."/>
            <person name="Honan T."/>
            <person name="Huard M.D."/>
            <person name="Hughes L."/>
            <person name="Hurhula B."/>
            <person name="Husby M.E."/>
            <person name="Kamat A."/>
            <person name="Kanga B."/>
            <person name="Kashin S."/>
            <person name="Khazanovich D."/>
            <person name="Kisner P."/>
            <person name="Lance K."/>
            <person name="Lara M."/>
            <person name="Lee W."/>
            <person name="Lennon N."/>
            <person name="Letendre F."/>
            <person name="LeVine R."/>
            <person name="Lipovsky A."/>
            <person name="Liu X."/>
            <person name="Liu J."/>
            <person name="Liu S."/>
            <person name="Lokyitsang T."/>
            <person name="Lokyitsang Y."/>
            <person name="Lubonja R."/>
            <person name="Lui A."/>
            <person name="MacDonald P."/>
            <person name="Magnisalis V."/>
            <person name="Maru K."/>
            <person name="Matthews C."/>
            <person name="McCusker W."/>
            <person name="McDonough S."/>
            <person name="Mehta T."/>
            <person name="Meldrim J."/>
            <person name="Meneus L."/>
            <person name="Mihai O."/>
            <person name="Mihalev A."/>
            <person name="Mihova T."/>
            <person name="Mittelman R."/>
            <person name="Mlenga V."/>
            <person name="Montmayeur A."/>
            <person name="Mulrain L."/>
            <person name="Navidi A."/>
            <person name="Naylor J."/>
            <person name="Negash T."/>
            <person name="Nguyen T."/>
            <person name="Nguyen N."/>
            <person name="Nicol R."/>
            <person name="Norbu C."/>
            <person name="Norbu N."/>
            <person name="Novod N."/>
            <person name="O'Neill B."/>
            <person name="Osman S."/>
            <person name="Markiewicz E."/>
            <person name="Oyono O.L."/>
            <person name="Patti C."/>
            <person name="Phunkhang P."/>
            <person name="Pierre F."/>
            <person name="Priest M."/>
            <person name="Raghuraman S."/>
            <person name="Rege F."/>
            <person name="Reyes R."/>
            <person name="Rise C."/>
            <person name="Rogov P."/>
            <person name="Ross K."/>
            <person name="Ryan E."/>
            <person name="Settipalli S."/>
            <person name="Shea T."/>
            <person name="Sherpa N."/>
            <person name="Shi L."/>
            <person name="Shih D."/>
            <person name="Sparrow T."/>
            <person name="Spaulding J."/>
            <person name="Stalker J."/>
            <person name="Stange-Thomann N."/>
            <person name="Stavropoulos S."/>
            <person name="Stone C."/>
            <person name="Strader C."/>
            <person name="Tesfaye S."/>
            <person name="Thomson T."/>
            <person name="Thoulutsang Y."/>
            <person name="Thoulutsang D."/>
            <person name="Topham K."/>
            <person name="Topping I."/>
            <person name="Tsamla T."/>
            <person name="Vassiliev H."/>
            <person name="Vo A."/>
            <person name="Wangchuk T."/>
            <person name="Wangdi T."/>
            <person name="Weiand M."/>
            <person name="Wilkinson J."/>
            <person name="Wilson A."/>
            <person name="Yadav S."/>
            <person name="Young G."/>
            <person name="Yu Q."/>
            <person name="Zembek L."/>
            <person name="Zhong D."/>
            <person name="Zimmer A."/>
            <person name="Zwirko Z."/>
            <person name="Jaffe D.B."/>
            <person name="Alvarez P."/>
            <person name="Brockman W."/>
            <person name="Butler J."/>
            <person name="Chin C."/>
            <person name="Gnerre S."/>
            <person name="Grabherr M."/>
            <person name="Kleber M."/>
            <person name="Mauceli E."/>
            <person name="MacCallum I."/>
        </authorList>
    </citation>
    <scope>NUCLEOTIDE SEQUENCE [LARGE SCALE GENOMIC DNA]</scope>
    <source>
        <strain evidence="5">Tucson 14024-0371.13</strain>
    </source>
</reference>
<dbReference type="STRING" id="7217.B3M2A2"/>
<dbReference type="Gene3D" id="3.30.420.80">
    <property type="entry name" value="Ribosomal protein S11"/>
    <property type="match status" value="1"/>
</dbReference>
<organism evidence="4 5">
    <name type="scientific">Drosophila ananassae</name>
    <name type="common">Fruit fly</name>
    <dbReference type="NCBI Taxonomy" id="7217"/>
    <lineage>
        <taxon>Eukaryota</taxon>
        <taxon>Metazoa</taxon>
        <taxon>Ecdysozoa</taxon>
        <taxon>Arthropoda</taxon>
        <taxon>Hexapoda</taxon>
        <taxon>Insecta</taxon>
        <taxon>Pterygota</taxon>
        <taxon>Neoptera</taxon>
        <taxon>Endopterygota</taxon>
        <taxon>Diptera</taxon>
        <taxon>Brachycera</taxon>
        <taxon>Muscomorpha</taxon>
        <taxon>Ephydroidea</taxon>
        <taxon>Drosophilidae</taxon>
        <taxon>Drosophila</taxon>
        <taxon>Sophophora</taxon>
    </lineage>
</organism>
<dbReference type="InParanoid" id="B3M2A2"/>
<dbReference type="InterPro" id="IPR036967">
    <property type="entry name" value="Ribosomal_uS11_sf"/>
</dbReference>
<dbReference type="InterPro" id="IPR001971">
    <property type="entry name" value="Ribosomal_uS11"/>
</dbReference>
<dbReference type="GO" id="GO:0003735">
    <property type="term" value="F:structural constituent of ribosome"/>
    <property type="evidence" value="ECO:0007669"/>
    <property type="project" value="InterPro"/>
</dbReference>
<dbReference type="KEGG" id="dan:6499872"/>